<keyword evidence="3" id="KW-1185">Reference proteome</keyword>
<dbReference type="PROSITE" id="PS51819">
    <property type="entry name" value="VOC"/>
    <property type="match status" value="2"/>
</dbReference>
<dbReference type="InterPro" id="IPR029068">
    <property type="entry name" value="Glyas_Bleomycin-R_OHBP_Dase"/>
</dbReference>
<protein>
    <submittedName>
        <fullName evidence="2">VOC family protein</fullName>
    </submittedName>
</protein>
<dbReference type="InterPro" id="IPR004360">
    <property type="entry name" value="Glyas_Fos-R_dOase_dom"/>
</dbReference>
<dbReference type="InterPro" id="IPR037523">
    <property type="entry name" value="VOC_core"/>
</dbReference>
<sequence>MADTAAAGPAQGGYAHGVPCWVDALLPDVEAGKRFYGGLFGWTFDEGAGPEFGRYAQAYSEGRAVAALAPKQDGRMPTVWNVYFATPDAYALAKKIKDAGGQLVTDPVPVGHFGTMALAADPEGAVFGLWQAGTQSGFEKKGAPDSFCWTEVYSRDKDLVDPFYESVFGYAGSDLADAGVDFRTWSPAGTAPGPDTAIGGRSLVSGAFPAEMPAHFLVYFNVADCDAVAAAAQRLGGRLRTEPFDIPYGRMAVLVDNQGAVFAVLQDPPQNPPEGADREETAGQ</sequence>
<evidence type="ECO:0000313" key="2">
    <source>
        <dbReference type="EMBL" id="MFC7306264.1"/>
    </source>
</evidence>
<dbReference type="EMBL" id="JBHTCF010000007">
    <property type="protein sequence ID" value="MFC7306264.1"/>
    <property type="molecule type" value="Genomic_DNA"/>
</dbReference>
<proteinExistence type="predicted"/>
<dbReference type="SUPFAM" id="SSF54593">
    <property type="entry name" value="Glyoxalase/Bleomycin resistance protein/Dihydroxybiphenyl dioxygenase"/>
    <property type="match status" value="2"/>
</dbReference>
<dbReference type="RefSeq" id="WP_381831618.1">
    <property type="nucleotide sequence ID" value="NZ_JBHTCF010000007.1"/>
</dbReference>
<dbReference type="Proteomes" id="UP001596523">
    <property type="component" value="Unassembled WGS sequence"/>
</dbReference>
<evidence type="ECO:0000259" key="1">
    <source>
        <dbReference type="PROSITE" id="PS51819"/>
    </source>
</evidence>
<dbReference type="InterPro" id="IPR052164">
    <property type="entry name" value="Anthracycline_SecMetBiosynth"/>
</dbReference>
<gene>
    <name evidence="2" type="ORF">ACFQVC_18830</name>
</gene>
<dbReference type="Pfam" id="PF00903">
    <property type="entry name" value="Glyoxalase"/>
    <property type="match status" value="1"/>
</dbReference>
<dbReference type="CDD" id="cd07247">
    <property type="entry name" value="SgaA_N_like"/>
    <property type="match status" value="1"/>
</dbReference>
<reference evidence="3" key="1">
    <citation type="journal article" date="2019" name="Int. J. Syst. Evol. Microbiol.">
        <title>The Global Catalogue of Microorganisms (GCM) 10K type strain sequencing project: providing services to taxonomists for standard genome sequencing and annotation.</title>
        <authorList>
            <consortium name="The Broad Institute Genomics Platform"/>
            <consortium name="The Broad Institute Genome Sequencing Center for Infectious Disease"/>
            <person name="Wu L."/>
            <person name="Ma J."/>
        </authorList>
    </citation>
    <scope>NUCLEOTIDE SEQUENCE [LARGE SCALE GENOMIC DNA]</scope>
    <source>
        <strain evidence="3">SYNS20</strain>
    </source>
</reference>
<feature type="domain" description="VOC" evidence="1">
    <location>
        <begin position="146"/>
        <end position="267"/>
    </location>
</feature>
<feature type="domain" description="VOC" evidence="1">
    <location>
        <begin position="18"/>
        <end position="132"/>
    </location>
</feature>
<organism evidence="2 3">
    <name type="scientific">Streptomyces monticola</name>
    <dbReference type="NCBI Taxonomy" id="2666263"/>
    <lineage>
        <taxon>Bacteria</taxon>
        <taxon>Bacillati</taxon>
        <taxon>Actinomycetota</taxon>
        <taxon>Actinomycetes</taxon>
        <taxon>Kitasatosporales</taxon>
        <taxon>Streptomycetaceae</taxon>
        <taxon>Streptomyces</taxon>
    </lineage>
</organism>
<evidence type="ECO:0000313" key="3">
    <source>
        <dbReference type="Proteomes" id="UP001596523"/>
    </source>
</evidence>
<dbReference type="Gene3D" id="3.10.180.10">
    <property type="entry name" value="2,3-Dihydroxybiphenyl 1,2-Dioxygenase, domain 1"/>
    <property type="match status" value="2"/>
</dbReference>
<comment type="caution">
    <text evidence="2">The sequence shown here is derived from an EMBL/GenBank/DDBJ whole genome shotgun (WGS) entry which is preliminary data.</text>
</comment>
<dbReference type="PANTHER" id="PTHR33993">
    <property type="entry name" value="GLYOXALASE-RELATED"/>
    <property type="match status" value="1"/>
</dbReference>
<dbReference type="PANTHER" id="PTHR33993:SF10">
    <property type="entry name" value="CONSERVED PROTEIN"/>
    <property type="match status" value="1"/>
</dbReference>
<accession>A0ABW2JJH5</accession>
<name>A0ABW2JJH5_9ACTN</name>